<dbReference type="Proteomes" id="UP001177021">
    <property type="component" value="Unassembled WGS sequence"/>
</dbReference>
<comment type="caution">
    <text evidence="1">The sequence shown here is derived from an EMBL/GenBank/DDBJ whole genome shotgun (WGS) entry which is preliminary data.</text>
</comment>
<gene>
    <name evidence="1" type="ORF">MILVUS5_LOCUS3635</name>
</gene>
<evidence type="ECO:0000313" key="1">
    <source>
        <dbReference type="EMBL" id="CAJ2632298.1"/>
    </source>
</evidence>
<name>A0ACB0IIW0_TRIPR</name>
<reference evidence="1" key="1">
    <citation type="submission" date="2023-10" db="EMBL/GenBank/DDBJ databases">
        <authorList>
            <person name="Rodriguez Cubillos JULIANA M."/>
            <person name="De Vega J."/>
        </authorList>
    </citation>
    <scope>NUCLEOTIDE SEQUENCE</scope>
</reference>
<accession>A0ACB0IIW0</accession>
<proteinExistence type="predicted"/>
<evidence type="ECO:0000313" key="2">
    <source>
        <dbReference type="Proteomes" id="UP001177021"/>
    </source>
</evidence>
<organism evidence="1 2">
    <name type="scientific">Trifolium pratense</name>
    <name type="common">Red clover</name>
    <dbReference type="NCBI Taxonomy" id="57577"/>
    <lineage>
        <taxon>Eukaryota</taxon>
        <taxon>Viridiplantae</taxon>
        <taxon>Streptophyta</taxon>
        <taxon>Embryophyta</taxon>
        <taxon>Tracheophyta</taxon>
        <taxon>Spermatophyta</taxon>
        <taxon>Magnoliopsida</taxon>
        <taxon>eudicotyledons</taxon>
        <taxon>Gunneridae</taxon>
        <taxon>Pentapetalae</taxon>
        <taxon>rosids</taxon>
        <taxon>fabids</taxon>
        <taxon>Fabales</taxon>
        <taxon>Fabaceae</taxon>
        <taxon>Papilionoideae</taxon>
        <taxon>50 kb inversion clade</taxon>
        <taxon>NPAAA clade</taxon>
        <taxon>Hologalegina</taxon>
        <taxon>IRL clade</taxon>
        <taxon>Trifolieae</taxon>
        <taxon>Trifolium</taxon>
    </lineage>
</organism>
<sequence length="514" mass="58334">MTRKIYKRECQKTMLVNMQINDHSGGTYMDKVMGRKGGLVNEECCEEEEEVDMEDGDGEEMKVEERVIGDYECPEFIFSKKVEKRIYRPWRRSVIVKLLGKRIGYKALETRLNQMWVRKGVISIIDLSNGYYLVAFSNEEDQYAALMDGPWFIYDHYLTVKEWSPNFHPASDTIKEVAVWMRISGLPIEFYDSEILHYIGNRVGKTVKVDKNTLSQERGKYARLYVQVDLAKPLLAMFTVKNRKYNIEYEGLHMLCTTCGRFDHYKEECPNKLKDVVDENARKEKATAGGGNQDKSNGDVGDGPWRVDNNPDSNVEDLGAWEFVKESNMEGDDLRGINGKLNAGHSQKSKKKRENSGSGAKKGEVGLELSMKENNLATRGENVKAKTGPQGKKGVEIVVEEIGERHNFNLMGQNNKPNMSHNQNDERMTSIERSNMGPDYVANPGPKAITQPNSPRPPNNFVTPPSDPNKNSSHQNTGEMTREGEIFVDALDQGTNELSDSDMEVVFETPRIDQ</sequence>
<protein>
    <submittedName>
        <fullName evidence="1">Uncharacterized protein</fullName>
    </submittedName>
</protein>
<dbReference type="EMBL" id="CASHSV030000001">
    <property type="protein sequence ID" value="CAJ2632298.1"/>
    <property type="molecule type" value="Genomic_DNA"/>
</dbReference>
<keyword evidence="2" id="KW-1185">Reference proteome</keyword>